<gene>
    <name evidence="1" type="ORF">B0T16DRAFT_171239</name>
</gene>
<proteinExistence type="predicted"/>
<evidence type="ECO:0000313" key="2">
    <source>
        <dbReference type="Proteomes" id="UP001174936"/>
    </source>
</evidence>
<accession>A0AA39Y6I6</accession>
<dbReference type="EMBL" id="JAULSV010000004">
    <property type="protein sequence ID" value="KAK0646966.1"/>
    <property type="molecule type" value="Genomic_DNA"/>
</dbReference>
<name>A0AA39Y6I6_9PEZI</name>
<reference evidence="1" key="1">
    <citation type="submission" date="2023-06" db="EMBL/GenBank/DDBJ databases">
        <title>Genome-scale phylogeny and comparative genomics of the fungal order Sordariales.</title>
        <authorList>
            <consortium name="Lawrence Berkeley National Laboratory"/>
            <person name="Hensen N."/>
            <person name="Bonometti L."/>
            <person name="Westerberg I."/>
            <person name="Brannstrom I.O."/>
            <person name="Guillou S."/>
            <person name="Cros-Aarteil S."/>
            <person name="Calhoun S."/>
            <person name="Haridas S."/>
            <person name="Kuo A."/>
            <person name="Mondo S."/>
            <person name="Pangilinan J."/>
            <person name="Riley R."/>
            <person name="Labutti K."/>
            <person name="Andreopoulos B."/>
            <person name="Lipzen A."/>
            <person name="Chen C."/>
            <person name="Yanf M."/>
            <person name="Daum C."/>
            <person name="Ng V."/>
            <person name="Clum A."/>
            <person name="Steindorff A."/>
            <person name="Ohm R."/>
            <person name="Martin F."/>
            <person name="Silar P."/>
            <person name="Natvig D."/>
            <person name="Lalanne C."/>
            <person name="Gautier V."/>
            <person name="Ament-Velasquez S.L."/>
            <person name="Kruys A."/>
            <person name="Hutchinson M.I."/>
            <person name="Powell A.J."/>
            <person name="Barry K."/>
            <person name="Miller A.N."/>
            <person name="Grigoriev I.V."/>
            <person name="Debuchy R."/>
            <person name="Gladieux P."/>
            <person name="Thoren M.H."/>
            <person name="Johannesson H."/>
        </authorList>
    </citation>
    <scope>NUCLEOTIDE SEQUENCE</scope>
    <source>
        <strain evidence="1">SMH2532-1</strain>
    </source>
</reference>
<organism evidence="1 2">
    <name type="scientific">Cercophora newfieldiana</name>
    <dbReference type="NCBI Taxonomy" id="92897"/>
    <lineage>
        <taxon>Eukaryota</taxon>
        <taxon>Fungi</taxon>
        <taxon>Dikarya</taxon>
        <taxon>Ascomycota</taxon>
        <taxon>Pezizomycotina</taxon>
        <taxon>Sordariomycetes</taxon>
        <taxon>Sordariomycetidae</taxon>
        <taxon>Sordariales</taxon>
        <taxon>Lasiosphaeriaceae</taxon>
        <taxon>Cercophora</taxon>
    </lineage>
</organism>
<evidence type="ECO:0000313" key="1">
    <source>
        <dbReference type="EMBL" id="KAK0646966.1"/>
    </source>
</evidence>
<dbReference type="Proteomes" id="UP001174936">
    <property type="component" value="Unassembled WGS sequence"/>
</dbReference>
<protein>
    <submittedName>
        <fullName evidence="1">Uncharacterized protein</fullName>
    </submittedName>
</protein>
<dbReference type="AlphaFoldDB" id="A0AA39Y6I6"/>
<comment type="caution">
    <text evidence="1">The sequence shown here is derived from an EMBL/GenBank/DDBJ whole genome shotgun (WGS) entry which is preliminary data.</text>
</comment>
<sequence length="96" mass="10572">MGPLLKDCSGKMSTILGPRVSRSTAHQDNRGACFPLRLHLPTVDTSLHHVFSNFSQELACWPTNLLLALSRADVKFFSRFGALNHGNNHPTSGIEE</sequence>
<keyword evidence="2" id="KW-1185">Reference proteome</keyword>